<dbReference type="RefSeq" id="WP_379012191.1">
    <property type="nucleotide sequence ID" value="NZ_JBHSDC010000002.1"/>
</dbReference>
<comment type="caution">
    <text evidence="1">The sequence shown here is derived from an EMBL/GenBank/DDBJ whole genome shotgun (WGS) entry which is preliminary data.</text>
</comment>
<gene>
    <name evidence="1" type="ORF">ACFOW1_02815</name>
</gene>
<evidence type="ECO:0000313" key="1">
    <source>
        <dbReference type="EMBL" id="MFC4230806.1"/>
    </source>
</evidence>
<proteinExistence type="predicted"/>
<reference evidence="2" key="1">
    <citation type="journal article" date="2019" name="Int. J. Syst. Evol. Microbiol.">
        <title>The Global Catalogue of Microorganisms (GCM) 10K type strain sequencing project: providing services to taxonomists for standard genome sequencing and annotation.</title>
        <authorList>
            <consortium name="The Broad Institute Genomics Platform"/>
            <consortium name="The Broad Institute Genome Sequencing Center for Infectious Disease"/>
            <person name="Wu L."/>
            <person name="Ma J."/>
        </authorList>
    </citation>
    <scope>NUCLEOTIDE SEQUENCE [LARGE SCALE GENOMIC DNA]</scope>
    <source>
        <strain evidence="2">CECT 8010</strain>
    </source>
</reference>
<keyword evidence="2" id="KW-1185">Reference proteome</keyword>
<name>A0ABV8PUT9_9BACT</name>
<accession>A0ABV8PUT9</accession>
<dbReference type="EMBL" id="JBHSDC010000002">
    <property type="protein sequence ID" value="MFC4230806.1"/>
    <property type="molecule type" value="Genomic_DNA"/>
</dbReference>
<sequence>MPVHLPPTHRGNVYEILADFLLSLLGIANPQRRQFDDGYDFYCSLSDETNGLLTFDFPFTIQIKSGSKFEIKYGKSVNKWKQQDISWLFNHSTPFFIGFIDVEEKLLSIYDTTGIWFLYGKGDINCSQIVFTPSNREKNERRELPEVTAIKKWETNKGDGKRYRIDLGNPLVTISINDIDNHETLQQKREVMRHIILIERENIINRNLGIFCFKEIKQNTTNKSENIEWGIQILGNYNELYISKIYDSIAFALISLSMNLQTHQRNDEVQAIKSVLKYLPNQRLFKQLYDQHPDFFDWVHLDEDANKG</sequence>
<protein>
    <recommendedName>
        <fullName evidence="3">DUF4365 domain-containing protein</fullName>
    </recommendedName>
</protein>
<organism evidence="1 2">
    <name type="scientific">Parasediminibacterium paludis</name>
    <dbReference type="NCBI Taxonomy" id="908966"/>
    <lineage>
        <taxon>Bacteria</taxon>
        <taxon>Pseudomonadati</taxon>
        <taxon>Bacteroidota</taxon>
        <taxon>Chitinophagia</taxon>
        <taxon>Chitinophagales</taxon>
        <taxon>Chitinophagaceae</taxon>
        <taxon>Parasediminibacterium</taxon>
    </lineage>
</organism>
<evidence type="ECO:0000313" key="2">
    <source>
        <dbReference type="Proteomes" id="UP001595906"/>
    </source>
</evidence>
<dbReference type="Proteomes" id="UP001595906">
    <property type="component" value="Unassembled WGS sequence"/>
</dbReference>
<evidence type="ECO:0008006" key="3">
    <source>
        <dbReference type="Google" id="ProtNLM"/>
    </source>
</evidence>